<organism evidence="1 2">
    <name type="scientific">Vermiconidia calcicola</name>
    <dbReference type="NCBI Taxonomy" id="1690605"/>
    <lineage>
        <taxon>Eukaryota</taxon>
        <taxon>Fungi</taxon>
        <taxon>Dikarya</taxon>
        <taxon>Ascomycota</taxon>
        <taxon>Pezizomycotina</taxon>
        <taxon>Dothideomycetes</taxon>
        <taxon>Dothideomycetidae</taxon>
        <taxon>Mycosphaerellales</taxon>
        <taxon>Extremaceae</taxon>
        <taxon>Vermiconidia</taxon>
    </lineage>
</organism>
<dbReference type="EMBL" id="JAUTXU010000019">
    <property type="protein sequence ID" value="KAK3721135.1"/>
    <property type="molecule type" value="Genomic_DNA"/>
</dbReference>
<sequence length="199" mass="22685">MQQNQLETQQPSEAVNCFANFDATYELPDLAAPETPKLPSHLVADHRVHVRFPGLLPKPDHRSGKLIYAPAIQAPAQGTIAQRRVEHADQIREHYIARCFQYYREDCPEEIQETWDPVNWREEPHPGVRVKFGKEDGEVSPKTCMPFYAQTYSAVSRPWTEPEEALSVRPPLRTRRTSTMTIIPKDESSCLKVCGTVTS</sequence>
<name>A0ACC3NS07_9PEZI</name>
<evidence type="ECO:0000313" key="2">
    <source>
        <dbReference type="Proteomes" id="UP001281147"/>
    </source>
</evidence>
<protein>
    <submittedName>
        <fullName evidence="1">Uncharacterized protein</fullName>
    </submittedName>
</protein>
<keyword evidence="2" id="KW-1185">Reference proteome</keyword>
<evidence type="ECO:0000313" key="1">
    <source>
        <dbReference type="EMBL" id="KAK3721135.1"/>
    </source>
</evidence>
<proteinExistence type="predicted"/>
<dbReference type="Proteomes" id="UP001281147">
    <property type="component" value="Unassembled WGS sequence"/>
</dbReference>
<reference evidence="1" key="1">
    <citation type="submission" date="2023-07" db="EMBL/GenBank/DDBJ databases">
        <title>Black Yeasts Isolated from many extreme environments.</title>
        <authorList>
            <person name="Coleine C."/>
            <person name="Stajich J.E."/>
            <person name="Selbmann L."/>
        </authorList>
    </citation>
    <scope>NUCLEOTIDE SEQUENCE</scope>
    <source>
        <strain evidence="1">CCFEE 5714</strain>
    </source>
</reference>
<accession>A0ACC3NS07</accession>
<gene>
    <name evidence="1" type="ORF">LTR37_003425</name>
</gene>
<comment type="caution">
    <text evidence="1">The sequence shown here is derived from an EMBL/GenBank/DDBJ whole genome shotgun (WGS) entry which is preliminary data.</text>
</comment>